<dbReference type="PANTHER" id="PTHR47965">
    <property type="entry name" value="ASPARTYL PROTEASE-RELATED"/>
    <property type="match status" value="1"/>
</dbReference>
<dbReference type="Gene3D" id="2.40.70.10">
    <property type="entry name" value="Acid Proteases"/>
    <property type="match status" value="2"/>
</dbReference>
<comment type="similarity">
    <text evidence="1">Belongs to the peptidase A1 family.</text>
</comment>
<evidence type="ECO:0000259" key="2">
    <source>
        <dbReference type="PROSITE" id="PS51767"/>
    </source>
</evidence>
<dbReference type="GO" id="GO:0006508">
    <property type="term" value="P:proteolysis"/>
    <property type="evidence" value="ECO:0007669"/>
    <property type="project" value="InterPro"/>
</dbReference>
<accession>A0AAP0D6N2</accession>
<dbReference type="EMBL" id="JBCNJP010000013">
    <property type="protein sequence ID" value="KAK9069595.1"/>
    <property type="molecule type" value="Genomic_DNA"/>
</dbReference>
<evidence type="ECO:0000256" key="1">
    <source>
        <dbReference type="ARBA" id="ARBA00007447"/>
    </source>
</evidence>
<dbReference type="InterPro" id="IPR001461">
    <property type="entry name" value="Aspartic_peptidase_A1"/>
</dbReference>
<dbReference type="InterPro" id="IPR032799">
    <property type="entry name" value="TAXi_C"/>
</dbReference>
<name>A0AAP0D6N2_9ASTR</name>
<gene>
    <name evidence="3" type="ORF">SSX86_011499</name>
</gene>
<sequence>MFVLIIQVITIVLALTISHQHRLIASPIVVPVNKHTDAAKPLYSALAHFNTSYNWHNQNGAPISEPEPEQRLLIDLDAPFIWHYSYPRQESCDTCPLSVTCRESPCTDLRTTFSYQSPSCPQPTNHSLYDGYYDCEFCPVNIINPVTGLCEQVIATYDQIMFPLNNSDVYISYYPTAGSTPPWTFDQFPANVFGVIALSSSEYALPAYLHDPVKKVIALCLPSTLSAPGALFLGAGPYYLPPPRSNVDVRSFISYVNLLKRPNSFGYFIGVEAIVIKNRSINVPGNVTAKISTLDPYTTLRTDVYNSVVRRFSKVTKRIPPAKAVEPFGVCFNVTSGGNGTKVPDIDLVLEGGKKWSISTANSMKQVTDDVACLAVVDGGPMSEHVIVVGAYQLEDNFLVFDLENGSFGFSSSLLRRQTSCSNFK</sequence>
<organism evidence="3 4">
    <name type="scientific">Deinandra increscens subsp. villosa</name>
    <dbReference type="NCBI Taxonomy" id="3103831"/>
    <lineage>
        <taxon>Eukaryota</taxon>
        <taxon>Viridiplantae</taxon>
        <taxon>Streptophyta</taxon>
        <taxon>Embryophyta</taxon>
        <taxon>Tracheophyta</taxon>
        <taxon>Spermatophyta</taxon>
        <taxon>Magnoliopsida</taxon>
        <taxon>eudicotyledons</taxon>
        <taxon>Gunneridae</taxon>
        <taxon>Pentapetalae</taxon>
        <taxon>asterids</taxon>
        <taxon>campanulids</taxon>
        <taxon>Asterales</taxon>
        <taxon>Asteraceae</taxon>
        <taxon>Asteroideae</taxon>
        <taxon>Heliantheae alliance</taxon>
        <taxon>Madieae</taxon>
        <taxon>Madiinae</taxon>
        <taxon>Deinandra</taxon>
    </lineage>
</organism>
<dbReference type="PROSITE" id="PS51767">
    <property type="entry name" value="PEPTIDASE_A1"/>
    <property type="match status" value="1"/>
</dbReference>
<feature type="domain" description="Peptidase A1" evidence="2">
    <location>
        <begin position="57"/>
        <end position="411"/>
    </location>
</feature>
<dbReference type="InterPro" id="IPR032861">
    <property type="entry name" value="TAXi_N"/>
</dbReference>
<comment type="caution">
    <text evidence="3">The sequence shown here is derived from an EMBL/GenBank/DDBJ whole genome shotgun (WGS) entry which is preliminary data.</text>
</comment>
<dbReference type="GO" id="GO:0004190">
    <property type="term" value="F:aspartic-type endopeptidase activity"/>
    <property type="evidence" value="ECO:0007669"/>
    <property type="project" value="InterPro"/>
</dbReference>
<dbReference type="Pfam" id="PF14541">
    <property type="entry name" value="TAXi_C"/>
    <property type="match status" value="1"/>
</dbReference>
<evidence type="ECO:0000313" key="3">
    <source>
        <dbReference type="EMBL" id="KAK9069595.1"/>
    </source>
</evidence>
<dbReference type="SUPFAM" id="SSF50630">
    <property type="entry name" value="Acid proteases"/>
    <property type="match status" value="1"/>
</dbReference>
<keyword evidence="4" id="KW-1185">Reference proteome</keyword>
<reference evidence="3 4" key="1">
    <citation type="submission" date="2024-04" db="EMBL/GenBank/DDBJ databases">
        <title>The reference genome of an endangered Asteraceae, Deinandra increscens subsp. villosa, native to the Central Coast of California.</title>
        <authorList>
            <person name="Guilliams M."/>
            <person name="Hasenstab-Lehman K."/>
            <person name="Meyer R."/>
            <person name="Mcevoy S."/>
        </authorList>
    </citation>
    <scope>NUCLEOTIDE SEQUENCE [LARGE SCALE GENOMIC DNA]</scope>
    <source>
        <tissue evidence="3">Leaf</tissue>
    </source>
</reference>
<dbReference type="PANTHER" id="PTHR47965:SF63">
    <property type="entry name" value="OS01G0937200 PROTEIN"/>
    <property type="match status" value="1"/>
</dbReference>
<dbReference type="Pfam" id="PF14543">
    <property type="entry name" value="TAXi_N"/>
    <property type="match status" value="1"/>
</dbReference>
<dbReference type="AlphaFoldDB" id="A0AAP0D6N2"/>
<dbReference type="InterPro" id="IPR033121">
    <property type="entry name" value="PEPTIDASE_A1"/>
</dbReference>
<dbReference type="InterPro" id="IPR021109">
    <property type="entry name" value="Peptidase_aspartic_dom_sf"/>
</dbReference>
<evidence type="ECO:0000313" key="4">
    <source>
        <dbReference type="Proteomes" id="UP001408789"/>
    </source>
</evidence>
<dbReference type="Proteomes" id="UP001408789">
    <property type="component" value="Unassembled WGS sequence"/>
</dbReference>
<protein>
    <recommendedName>
        <fullName evidence="2">Peptidase A1 domain-containing protein</fullName>
    </recommendedName>
</protein>
<proteinExistence type="inferred from homology"/>